<evidence type="ECO:0000313" key="2">
    <source>
        <dbReference type="EMBL" id="PTQ99890.1"/>
    </source>
</evidence>
<keyword evidence="2" id="KW-0238">DNA-binding</keyword>
<dbReference type="AlphaFoldDB" id="A0A2T5JDP4"/>
<evidence type="ECO:0000313" key="3">
    <source>
        <dbReference type="Proteomes" id="UP000244168"/>
    </source>
</evidence>
<keyword evidence="3" id="KW-1185">Reference proteome</keyword>
<gene>
    <name evidence="2" type="ORF">C8P68_102720</name>
</gene>
<dbReference type="OrthoDB" id="9804055at2"/>
<sequence length="147" mass="16566">MNQQETRHLATDLRTVVTRLTKKLRKKSATGAKLSLTARSVIAQLDQHGTMLPTELAAAEKITTQSMSQLLGQLLEMGVINRTLSTQDKRKVLISLTDYGTELINQVRHEREEWLLKAMEQVCTPDEQEVLRKAIGPLSRLVDFDPS</sequence>
<organism evidence="2 3">
    <name type="scientific">Mucilaginibacter yixingensis</name>
    <dbReference type="NCBI Taxonomy" id="1295612"/>
    <lineage>
        <taxon>Bacteria</taxon>
        <taxon>Pseudomonadati</taxon>
        <taxon>Bacteroidota</taxon>
        <taxon>Sphingobacteriia</taxon>
        <taxon>Sphingobacteriales</taxon>
        <taxon>Sphingobacteriaceae</taxon>
        <taxon>Mucilaginibacter</taxon>
    </lineage>
</organism>
<dbReference type="InterPro" id="IPR000835">
    <property type="entry name" value="HTH_MarR-typ"/>
</dbReference>
<accession>A0A2T5JDP4</accession>
<dbReference type="Pfam" id="PF01047">
    <property type="entry name" value="MarR"/>
    <property type="match status" value="1"/>
</dbReference>
<dbReference type="Gene3D" id="1.10.10.10">
    <property type="entry name" value="Winged helix-like DNA-binding domain superfamily/Winged helix DNA-binding domain"/>
    <property type="match status" value="1"/>
</dbReference>
<proteinExistence type="predicted"/>
<dbReference type="EMBL" id="QAOQ01000002">
    <property type="protein sequence ID" value="PTQ99890.1"/>
    <property type="molecule type" value="Genomic_DNA"/>
</dbReference>
<dbReference type="PRINTS" id="PR00598">
    <property type="entry name" value="HTHMARR"/>
</dbReference>
<dbReference type="PROSITE" id="PS50995">
    <property type="entry name" value="HTH_MARR_2"/>
    <property type="match status" value="1"/>
</dbReference>
<name>A0A2T5JDP4_9SPHI</name>
<dbReference type="PANTHER" id="PTHR39515">
    <property type="entry name" value="CONSERVED PROTEIN"/>
    <property type="match status" value="1"/>
</dbReference>
<evidence type="ECO:0000259" key="1">
    <source>
        <dbReference type="PROSITE" id="PS50995"/>
    </source>
</evidence>
<dbReference type="GO" id="GO:0003677">
    <property type="term" value="F:DNA binding"/>
    <property type="evidence" value="ECO:0007669"/>
    <property type="project" value="UniProtKB-KW"/>
</dbReference>
<dbReference type="SUPFAM" id="SSF46785">
    <property type="entry name" value="Winged helix' DNA-binding domain"/>
    <property type="match status" value="1"/>
</dbReference>
<dbReference type="RefSeq" id="WP_107827798.1">
    <property type="nucleotide sequence ID" value="NZ_CP160205.1"/>
</dbReference>
<comment type="caution">
    <text evidence="2">The sequence shown here is derived from an EMBL/GenBank/DDBJ whole genome shotgun (WGS) entry which is preliminary data.</text>
</comment>
<reference evidence="2 3" key="1">
    <citation type="submission" date="2018-04" db="EMBL/GenBank/DDBJ databases">
        <title>Genomic Encyclopedia of Archaeal and Bacterial Type Strains, Phase II (KMG-II): from individual species to whole genera.</title>
        <authorList>
            <person name="Goeker M."/>
        </authorList>
    </citation>
    <scope>NUCLEOTIDE SEQUENCE [LARGE SCALE GENOMIC DNA]</scope>
    <source>
        <strain evidence="2 3">DSM 26809</strain>
    </source>
</reference>
<feature type="domain" description="HTH marR-type" evidence="1">
    <location>
        <begin position="6"/>
        <end position="140"/>
    </location>
</feature>
<dbReference type="InterPro" id="IPR036390">
    <property type="entry name" value="WH_DNA-bd_sf"/>
</dbReference>
<protein>
    <submittedName>
        <fullName evidence="2">DNA-binding MarR family transcriptional regulator</fullName>
    </submittedName>
</protein>
<dbReference type="SMART" id="SM00347">
    <property type="entry name" value="HTH_MARR"/>
    <property type="match status" value="1"/>
</dbReference>
<dbReference type="InterPro" id="IPR036388">
    <property type="entry name" value="WH-like_DNA-bd_sf"/>
</dbReference>
<dbReference type="GO" id="GO:0003700">
    <property type="term" value="F:DNA-binding transcription factor activity"/>
    <property type="evidence" value="ECO:0007669"/>
    <property type="project" value="InterPro"/>
</dbReference>
<dbReference type="InterPro" id="IPR052526">
    <property type="entry name" value="HTH-type_Bedaq_tolerance"/>
</dbReference>
<dbReference type="PANTHER" id="PTHR39515:SF2">
    <property type="entry name" value="HTH-TYPE TRANSCRIPTIONAL REGULATOR RV0880"/>
    <property type="match status" value="1"/>
</dbReference>
<dbReference type="Proteomes" id="UP000244168">
    <property type="component" value="Unassembled WGS sequence"/>
</dbReference>